<gene>
    <name evidence="2" type="ORF">UFOVP89_60</name>
</gene>
<keyword evidence="1" id="KW-0472">Membrane</keyword>
<protein>
    <submittedName>
        <fullName evidence="2">Uncharacterized protein</fullName>
    </submittedName>
</protein>
<organism evidence="2">
    <name type="scientific">uncultured Caudovirales phage</name>
    <dbReference type="NCBI Taxonomy" id="2100421"/>
    <lineage>
        <taxon>Viruses</taxon>
        <taxon>Duplodnaviria</taxon>
        <taxon>Heunggongvirae</taxon>
        <taxon>Uroviricota</taxon>
        <taxon>Caudoviricetes</taxon>
        <taxon>Peduoviridae</taxon>
        <taxon>Maltschvirus</taxon>
        <taxon>Maltschvirus maltsch</taxon>
    </lineage>
</organism>
<evidence type="ECO:0000256" key="1">
    <source>
        <dbReference type="SAM" id="Phobius"/>
    </source>
</evidence>
<keyword evidence="1" id="KW-0812">Transmembrane</keyword>
<sequence>MIILHTLNFIGLFLLKIIVVSLLFIVMGIALTFISIMELLASVLKYINFVYEDNA</sequence>
<accession>A0A6J5L1Y7</accession>
<dbReference type="EMBL" id="LR796197">
    <property type="protein sequence ID" value="CAB4126450.1"/>
    <property type="molecule type" value="Genomic_DNA"/>
</dbReference>
<feature type="transmembrane region" description="Helical" evidence="1">
    <location>
        <begin position="12"/>
        <end position="36"/>
    </location>
</feature>
<proteinExistence type="predicted"/>
<keyword evidence="1" id="KW-1133">Transmembrane helix</keyword>
<evidence type="ECO:0000313" key="2">
    <source>
        <dbReference type="EMBL" id="CAB4126450.1"/>
    </source>
</evidence>
<reference evidence="2" key="1">
    <citation type="submission" date="2020-04" db="EMBL/GenBank/DDBJ databases">
        <authorList>
            <person name="Chiriac C."/>
            <person name="Salcher M."/>
            <person name="Ghai R."/>
            <person name="Kavagutti S V."/>
        </authorList>
    </citation>
    <scope>NUCLEOTIDE SEQUENCE</scope>
</reference>
<name>A0A6J5L1Y7_9CAUD</name>